<evidence type="ECO:0000256" key="2">
    <source>
        <dbReference type="ARBA" id="ARBA00023125"/>
    </source>
</evidence>
<dbReference type="RefSeq" id="WP_321543626.1">
    <property type="nucleotide sequence ID" value="NZ_JAXIVS010000001.1"/>
</dbReference>
<dbReference type="SUPFAM" id="SSF46689">
    <property type="entry name" value="Homeodomain-like"/>
    <property type="match status" value="1"/>
</dbReference>
<evidence type="ECO:0000256" key="1">
    <source>
        <dbReference type="ARBA" id="ARBA00023015"/>
    </source>
</evidence>
<evidence type="ECO:0000256" key="3">
    <source>
        <dbReference type="ARBA" id="ARBA00023163"/>
    </source>
</evidence>
<reference evidence="5 6" key="1">
    <citation type="submission" date="2023-12" db="EMBL/GenBank/DDBJ databases">
        <title>the genome sequence of Hyalangium sp. s54d21.</title>
        <authorList>
            <person name="Zhang X."/>
        </authorList>
    </citation>
    <scope>NUCLEOTIDE SEQUENCE [LARGE SCALE GENOMIC DNA]</scope>
    <source>
        <strain evidence="6">s54d21</strain>
    </source>
</reference>
<dbReference type="Pfam" id="PF12833">
    <property type="entry name" value="HTH_18"/>
    <property type="match status" value="1"/>
</dbReference>
<dbReference type="PANTHER" id="PTHR47894:SF1">
    <property type="entry name" value="HTH-TYPE TRANSCRIPTIONAL REGULATOR VQSM"/>
    <property type="match status" value="1"/>
</dbReference>
<comment type="caution">
    <text evidence="5">The sequence shown here is derived from an EMBL/GenBank/DDBJ whole genome shotgun (WGS) entry which is preliminary data.</text>
</comment>
<proteinExistence type="predicted"/>
<evidence type="ECO:0000259" key="4">
    <source>
        <dbReference type="PROSITE" id="PS01124"/>
    </source>
</evidence>
<feature type="domain" description="HTH araC/xylS-type" evidence="4">
    <location>
        <begin position="222"/>
        <end position="320"/>
    </location>
</feature>
<evidence type="ECO:0000313" key="6">
    <source>
        <dbReference type="Proteomes" id="UP001291309"/>
    </source>
</evidence>
<dbReference type="PANTHER" id="PTHR47894">
    <property type="entry name" value="HTH-TYPE TRANSCRIPTIONAL REGULATOR GADX"/>
    <property type="match status" value="1"/>
</dbReference>
<dbReference type="InterPro" id="IPR018060">
    <property type="entry name" value="HTH_AraC"/>
</dbReference>
<name>A0ABU5GUP3_9BACT</name>
<dbReference type="InterPro" id="IPR032687">
    <property type="entry name" value="AraC-type_N"/>
</dbReference>
<keyword evidence="6" id="KW-1185">Reference proteome</keyword>
<dbReference type="PRINTS" id="PR00032">
    <property type="entry name" value="HTHARAC"/>
</dbReference>
<dbReference type="Proteomes" id="UP001291309">
    <property type="component" value="Unassembled WGS sequence"/>
</dbReference>
<dbReference type="InterPro" id="IPR009057">
    <property type="entry name" value="Homeodomain-like_sf"/>
</dbReference>
<dbReference type="Pfam" id="PF12625">
    <property type="entry name" value="Arabinose_bd"/>
    <property type="match status" value="1"/>
</dbReference>
<keyword evidence="1" id="KW-0805">Transcription regulation</keyword>
<gene>
    <name evidence="5" type="ORF">SYV04_00840</name>
</gene>
<dbReference type="SMART" id="SM00342">
    <property type="entry name" value="HTH_ARAC"/>
    <property type="match status" value="1"/>
</dbReference>
<keyword evidence="2" id="KW-0238">DNA-binding</keyword>
<protein>
    <submittedName>
        <fullName evidence="5">AraC family transcriptional regulator</fullName>
    </submittedName>
</protein>
<sequence length="324" mass="36590">MLAQAAAARGARVDDLLARHGVEPALLEVLDARVPHALLVDLWEHVPRRLGDASLGLRLAQVVPLGTFELVEYCMRNSADLATCYQKLIRWQRLLHDAAGYHFELKGDVARLSHRPAPSLEVPPQATGFILAKLVTIGRQLTGVAFMPRTVSLSYPRPVDDTEHTKVFGTGVRFSQPEVYFEFDRAVFDLRIQGMDPQLSALLERYAQRRLEEIPQAVDWVDDLAHRIRQALRGSVPDAATLARQLGMSTRTLSRRLHERGLTFQEVVDQARKELALRQLLNKDLKVLEVAFQLGFSEVSTFYRAFRRWTGTTPAAYRREAMGT</sequence>
<dbReference type="InterPro" id="IPR020449">
    <property type="entry name" value="Tscrpt_reg_AraC-type_HTH"/>
</dbReference>
<dbReference type="Gene3D" id="1.10.10.60">
    <property type="entry name" value="Homeodomain-like"/>
    <property type="match status" value="1"/>
</dbReference>
<keyword evidence="3" id="KW-0804">Transcription</keyword>
<evidence type="ECO:0000313" key="5">
    <source>
        <dbReference type="EMBL" id="MDY7224900.1"/>
    </source>
</evidence>
<dbReference type="PROSITE" id="PS01124">
    <property type="entry name" value="HTH_ARAC_FAMILY_2"/>
    <property type="match status" value="1"/>
</dbReference>
<dbReference type="EMBL" id="JAXIVS010000001">
    <property type="protein sequence ID" value="MDY7224900.1"/>
    <property type="molecule type" value="Genomic_DNA"/>
</dbReference>
<accession>A0ABU5GUP3</accession>
<organism evidence="5 6">
    <name type="scientific">Hyalangium rubrum</name>
    <dbReference type="NCBI Taxonomy" id="3103134"/>
    <lineage>
        <taxon>Bacteria</taxon>
        <taxon>Pseudomonadati</taxon>
        <taxon>Myxococcota</taxon>
        <taxon>Myxococcia</taxon>
        <taxon>Myxococcales</taxon>
        <taxon>Cystobacterineae</taxon>
        <taxon>Archangiaceae</taxon>
        <taxon>Hyalangium</taxon>
    </lineage>
</organism>